<dbReference type="Gene3D" id="3.20.20.150">
    <property type="entry name" value="Divalent-metal-dependent TIM barrel enzymes"/>
    <property type="match status" value="1"/>
</dbReference>
<protein>
    <recommendedName>
        <fullName evidence="1">Xylose isomerase-like TIM barrel domain-containing protein</fullName>
    </recommendedName>
</protein>
<dbReference type="InterPro" id="IPR036237">
    <property type="entry name" value="Xyl_isomerase-like_sf"/>
</dbReference>
<evidence type="ECO:0000259" key="1">
    <source>
        <dbReference type="Pfam" id="PF01261"/>
    </source>
</evidence>
<keyword evidence="3" id="KW-1185">Reference proteome</keyword>
<dbReference type="AlphaFoldDB" id="Q7UVH0"/>
<dbReference type="STRING" id="243090.RB2640"/>
<dbReference type="PANTHER" id="PTHR12110:SF53">
    <property type="entry name" value="BLR5974 PROTEIN"/>
    <property type="match status" value="1"/>
</dbReference>
<evidence type="ECO:0000313" key="3">
    <source>
        <dbReference type="Proteomes" id="UP000001025"/>
    </source>
</evidence>
<reference evidence="2 3" key="1">
    <citation type="journal article" date="2003" name="Proc. Natl. Acad. Sci. U.S.A.">
        <title>Complete genome sequence of the marine planctomycete Pirellula sp. strain 1.</title>
        <authorList>
            <person name="Gloeckner F.O."/>
            <person name="Kube M."/>
            <person name="Bauer M."/>
            <person name="Teeling H."/>
            <person name="Lombardot T."/>
            <person name="Ludwig W."/>
            <person name="Gade D."/>
            <person name="Beck A."/>
            <person name="Borzym K."/>
            <person name="Heitmann K."/>
            <person name="Rabus R."/>
            <person name="Schlesner H."/>
            <person name="Amann R."/>
            <person name="Reinhardt R."/>
        </authorList>
    </citation>
    <scope>NUCLEOTIDE SEQUENCE [LARGE SCALE GENOMIC DNA]</scope>
    <source>
        <strain evidence="3">DSM 10527 / NCIMB 13988 / SH1</strain>
    </source>
</reference>
<dbReference type="EMBL" id="BX294137">
    <property type="protein sequence ID" value="CAD72754.1"/>
    <property type="molecule type" value="Genomic_DNA"/>
</dbReference>
<dbReference type="SUPFAM" id="SSF51658">
    <property type="entry name" value="Xylose isomerase-like"/>
    <property type="match status" value="1"/>
</dbReference>
<accession>Q7UVH0</accession>
<dbReference type="InParanoid" id="Q7UVH0"/>
<evidence type="ECO:0000313" key="2">
    <source>
        <dbReference type="EMBL" id="CAD72754.1"/>
    </source>
</evidence>
<dbReference type="InterPro" id="IPR013022">
    <property type="entry name" value="Xyl_isomerase-like_TIM-brl"/>
</dbReference>
<dbReference type="PANTHER" id="PTHR12110">
    <property type="entry name" value="HYDROXYPYRUVATE ISOMERASE"/>
    <property type="match status" value="1"/>
</dbReference>
<dbReference type="KEGG" id="rba:RB2640"/>
<organism evidence="2 3">
    <name type="scientific">Rhodopirellula baltica (strain DSM 10527 / NCIMB 13988 / SH1)</name>
    <dbReference type="NCBI Taxonomy" id="243090"/>
    <lineage>
        <taxon>Bacteria</taxon>
        <taxon>Pseudomonadati</taxon>
        <taxon>Planctomycetota</taxon>
        <taxon>Planctomycetia</taxon>
        <taxon>Pirellulales</taxon>
        <taxon>Pirellulaceae</taxon>
        <taxon>Rhodopirellula</taxon>
    </lineage>
</organism>
<dbReference type="InterPro" id="IPR050312">
    <property type="entry name" value="IolE/XylAMocC-like"/>
</dbReference>
<dbReference type="Proteomes" id="UP000001025">
    <property type="component" value="Chromosome"/>
</dbReference>
<sequence>MNSPSFLTKSACAMSSVILSGFADESAFSKRANEQFAALAAIGLQHYSIRFVDVGNGIKNVMMLEPSEIETLQELHKEYGMSVSSIGSPIGKVKLLDVEDGTSNKFIPFEKYLAEDVQTACDRAEAFDCKLLRGFSFYHPKGTSPEDHIDQVSDQLGQIAEACDKRGLTFGLEVEANLVGQTGDLLAAIAEKVNNPALVTIFDGANMVMQGLTSDQVYAQYEAMKPSLGWLHIKDYKDPSLNGRVDHVDEESASHFVPADQGDSAHERIFEDLKTFLPTLADRMSRRGVEGIYLDLEPHVRGGGQFGGFSGPDGFGIAARGLCRVLDKVGIDYHLRTFEDLEAAKAQQS</sequence>
<dbReference type="OrthoDB" id="9815124at2"/>
<gene>
    <name evidence="2" type="ordered locus">RB2640</name>
</gene>
<dbReference type="Pfam" id="PF01261">
    <property type="entry name" value="AP_endonuc_2"/>
    <property type="match status" value="1"/>
</dbReference>
<dbReference type="eggNOG" id="COG1082">
    <property type="taxonomic scope" value="Bacteria"/>
</dbReference>
<feature type="domain" description="Xylose isomerase-like TIM barrel" evidence="1">
    <location>
        <begin position="36"/>
        <end position="274"/>
    </location>
</feature>
<name>Q7UVH0_RHOBA</name>
<dbReference type="PATRIC" id="fig|243090.15.peg.1212"/>
<dbReference type="HOGENOM" id="CLU_794265_0_0_0"/>
<dbReference type="EnsemblBacteria" id="CAD72754">
    <property type="protein sequence ID" value="CAD72754"/>
    <property type="gene ID" value="RB2640"/>
</dbReference>
<proteinExistence type="predicted"/>